<dbReference type="Proteomes" id="UP000008084">
    <property type="component" value="Chromosome"/>
</dbReference>
<accession>A0A0H3NQG1</accession>
<dbReference type="HOGENOM" id="CLU_3319568_0_0_6"/>
<evidence type="ECO:0000313" key="2">
    <source>
        <dbReference type="Proteomes" id="UP000008084"/>
    </source>
</evidence>
<reference evidence="1 2" key="1">
    <citation type="journal article" date="2011" name="J. Bacteriol.">
        <title>Complete genome sequence of Yersinia enterocolitica subsp. palearctica serogroup O:3.</title>
        <authorList>
            <person name="Batzilla J."/>
            <person name="Hoper D."/>
            <person name="Antonenka U."/>
            <person name="Heesemann J."/>
            <person name="Rakin A."/>
        </authorList>
    </citation>
    <scope>NUCLEOTIDE SEQUENCE [LARGE SCALE GENOMIC DNA]</scope>
    <source>
        <strain evidence="2">DSM 13030 / CIP 106945 / Y11</strain>
    </source>
</reference>
<sequence length="39" mass="4306">MQVMLEQKKCGVSLTICTNNEILAESIFASYRICVAAAR</sequence>
<dbReference type="EMBL" id="FR729477">
    <property type="protein sequence ID" value="CBY27293.1"/>
    <property type="molecule type" value="Genomic_DNA"/>
</dbReference>
<organism evidence="1 2">
    <name type="scientific">Yersinia enterocolitica subsp. palearctica serotype O:3 (strain DSM 13030 / CIP 106945 / Y11)</name>
    <dbReference type="NCBI Taxonomy" id="930944"/>
    <lineage>
        <taxon>Bacteria</taxon>
        <taxon>Pseudomonadati</taxon>
        <taxon>Pseudomonadota</taxon>
        <taxon>Gammaproteobacteria</taxon>
        <taxon>Enterobacterales</taxon>
        <taxon>Yersiniaceae</taxon>
        <taxon>Yersinia</taxon>
    </lineage>
</organism>
<evidence type="ECO:0000313" key="1">
    <source>
        <dbReference type="EMBL" id="CBY27293.1"/>
    </source>
</evidence>
<dbReference type="AlphaFoldDB" id="A0A0H3NQG1"/>
<protein>
    <submittedName>
        <fullName evidence="1">Uncharacterized protein</fullName>
    </submittedName>
</protein>
<name>A0A0H3NQG1_YERE1</name>
<dbReference type="KEGG" id="yey:Y11_08881"/>
<gene>
    <name evidence="1" type="ordered locus">Y11_08881</name>
</gene>
<proteinExistence type="predicted"/>